<dbReference type="Gene3D" id="3.30.565.10">
    <property type="entry name" value="Histidine kinase-like ATPase, C-terminal domain"/>
    <property type="match status" value="1"/>
</dbReference>
<dbReference type="Gene3D" id="2.130.10.10">
    <property type="entry name" value="YVTN repeat-like/Quinoprotein amine dehydrogenase"/>
    <property type="match status" value="2"/>
</dbReference>
<organism evidence="4 5">
    <name type="scientific">Larkinella knui</name>
    <dbReference type="NCBI Taxonomy" id="2025310"/>
    <lineage>
        <taxon>Bacteria</taxon>
        <taxon>Pseudomonadati</taxon>
        <taxon>Bacteroidota</taxon>
        <taxon>Cytophagia</taxon>
        <taxon>Cytophagales</taxon>
        <taxon>Spirosomataceae</taxon>
        <taxon>Larkinella</taxon>
    </lineage>
</organism>
<dbReference type="AlphaFoldDB" id="A0A3P1CVJ8"/>
<dbReference type="InterPro" id="IPR013783">
    <property type="entry name" value="Ig-like_fold"/>
</dbReference>
<comment type="caution">
    <text evidence="4">The sequence shown here is derived from an EMBL/GenBank/DDBJ whole genome shotgun (WGS) entry which is preliminary data.</text>
</comment>
<dbReference type="PANTHER" id="PTHR43065:SF23">
    <property type="entry name" value="SENSOR HISTIDINE KINASE PDTAS"/>
    <property type="match status" value="1"/>
</dbReference>
<dbReference type="Pfam" id="PF02518">
    <property type="entry name" value="HATPase_c"/>
    <property type="match status" value="1"/>
</dbReference>
<reference evidence="4 5" key="1">
    <citation type="submission" date="2018-11" db="EMBL/GenBank/DDBJ databases">
        <authorList>
            <person name="Zhou Z."/>
            <person name="Wang G."/>
        </authorList>
    </citation>
    <scope>NUCLEOTIDE SEQUENCE [LARGE SCALE GENOMIC DNA]</scope>
    <source>
        <strain evidence="4 5">KCTC42998</strain>
    </source>
</reference>
<dbReference type="Pfam" id="PF07568">
    <property type="entry name" value="HisKA_2"/>
    <property type="match status" value="1"/>
</dbReference>
<name>A0A3P1CVJ8_9BACT</name>
<feature type="domain" description="Histidine kinase" evidence="3">
    <location>
        <begin position="919"/>
        <end position="1112"/>
    </location>
</feature>
<feature type="coiled-coil region" evidence="1">
    <location>
        <begin position="878"/>
        <end position="905"/>
    </location>
</feature>
<dbReference type="Gene3D" id="2.60.40.10">
    <property type="entry name" value="Immunoglobulins"/>
    <property type="match status" value="1"/>
</dbReference>
<dbReference type="SMART" id="SM00387">
    <property type="entry name" value="HATPase_c"/>
    <property type="match status" value="1"/>
</dbReference>
<dbReference type="Gene3D" id="3.30.450.20">
    <property type="entry name" value="PAS domain"/>
    <property type="match status" value="1"/>
</dbReference>
<dbReference type="PROSITE" id="PS50109">
    <property type="entry name" value="HIS_KIN"/>
    <property type="match status" value="1"/>
</dbReference>
<evidence type="ECO:0000256" key="2">
    <source>
        <dbReference type="SAM" id="Phobius"/>
    </source>
</evidence>
<gene>
    <name evidence="4" type="ORF">EHT87_03285</name>
</gene>
<protein>
    <recommendedName>
        <fullName evidence="3">Histidine kinase domain-containing protein</fullName>
    </recommendedName>
</protein>
<dbReference type="InterPro" id="IPR005467">
    <property type="entry name" value="His_kinase_dom"/>
</dbReference>
<evidence type="ECO:0000256" key="1">
    <source>
        <dbReference type="SAM" id="Coils"/>
    </source>
</evidence>
<dbReference type="InterPro" id="IPR011123">
    <property type="entry name" value="Y_Y_Y"/>
</dbReference>
<keyword evidence="2" id="KW-0472">Membrane</keyword>
<sequence length="1118" mass="127293">MPIVNRCPGKSMPFLLDKFLLFLPLKSRFRFTCRLRLVLFQLLSYCRRVLRRVKMTGFFLHVKRTTLALFFRGSLILAFVITGPSLLGQSGLPSAHADFTITKRLLSIENGLASHEVFCGLQDAAGFMWFGTRNGLNRYDGKECLLFTRQRNKLQDNKVVQLAKDDANHLFIEYGSTGFQLATNGKVDVMNAQSQEVKTLTEAFPNLPFKEQDVYWIANDGSNEVNFLTAFPFRLWKYSSKSGFRLHFEMKGWDRTDPSFDYRVTGPVCTFGNGKALLKITNQAPQYLTTNDTVFAFTQKDVLRSLPIGFTRDNHLLLTYNTKTEVDSFAVGLVTRKGRLESVPDLRKYKLDAIKGRYWYQIVVATNGLSSILYISTDALYVWNETTFLKVLSKSDLKGFENLFIYRLFPDNLGNLWLCTSLGVLQLKIEKNRFEPYFSSRQQSLQPNSQARGIYADQTGQVMANIWTHTFRQQNGKMQAVAESNEEIKYAVARHQSGLYVGGYHLFRYDETRNAITALPGGQGSEIWSMFSVNDSLLLLGRTNGFSRFNSHTRQFDTVSTPNAPEARFVYRFFRGKGGVVWAVAENGLYTLSIDQGRLTMVKLQSPFLSGLSLLDAYQDADGIFWLATSGEGLYRWDPKTHAIRQFTITAGFPSDVLYRIEPDEFGQLWISSDNGLIRFHRKTFSVNTYTTVDGLSHNEFNRTSSFKADDGRLFFGGLDGVNAFDPRDFRADTNSLRVPLQLIAFNQFVGSQNKLVSKTAELLRTSNIILEPDDQFFTLEFQLLDFTKEEGHRYAYKIEGIDQDWNYLTENSIRISGLPYGTFTLRIKGQNGEGAWSQRELTIPLTVLKPFYLQWWFIVGMAMLFLLTVYFYIRFRINQLAADKKKLEQTVNERTAQLKQSLSEQSALLLEKDVLMKEIHHRVKNNLQVISGLLELQSKGLADETAREALREGQNRVRSIALIHQNLYQFENLSTIDLKRFINDLCRQIQSVYQKQKPVTIDITVPDLHLDIDSAVPLGLILNELLSNSFKYAFAGVAAGEIKLAIQSTSGGKYQLRYADNGPGLPSDFDPAKAKTLGLQLVNDLSRQIGGKVQYATQNGAVYTIQFTNRETRKNED</sequence>
<dbReference type="InterPro" id="IPR036890">
    <property type="entry name" value="HATPase_C_sf"/>
</dbReference>
<evidence type="ECO:0000313" key="5">
    <source>
        <dbReference type="Proteomes" id="UP000274271"/>
    </source>
</evidence>
<dbReference type="PANTHER" id="PTHR43065">
    <property type="entry name" value="SENSOR HISTIDINE KINASE"/>
    <property type="match status" value="1"/>
</dbReference>
<dbReference type="InterPro" id="IPR015943">
    <property type="entry name" value="WD40/YVTN_repeat-like_dom_sf"/>
</dbReference>
<dbReference type="SUPFAM" id="SSF55874">
    <property type="entry name" value="ATPase domain of HSP90 chaperone/DNA topoisomerase II/histidine kinase"/>
    <property type="match status" value="1"/>
</dbReference>
<dbReference type="Proteomes" id="UP000274271">
    <property type="component" value="Unassembled WGS sequence"/>
</dbReference>
<dbReference type="EMBL" id="RQJP01000001">
    <property type="protein sequence ID" value="RRB17321.1"/>
    <property type="molecule type" value="Genomic_DNA"/>
</dbReference>
<keyword evidence="5" id="KW-1185">Reference proteome</keyword>
<dbReference type="OrthoDB" id="9797097at2"/>
<proteinExistence type="predicted"/>
<keyword evidence="2" id="KW-1133">Transmembrane helix</keyword>
<dbReference type="InterPro" id="IPR011495">
    <property type="entry name" value="Sig_transdc_His_kin_sub2_dim/P"/>
</dbReference>
<dbReference type="InterPro" id="IPR003594">
    <property type="entry name" value="HATPase_dom"/>
</dbReference>
<dbReference type="SUPFAM" id="SSF63829">
    <property type="entry name" value="Calcium-dependent phosphotriesterase"/>
    <property type="match status" value="1"/>
</dbReference>
<accession>A0A3P1CVJ8</accession>
<evidence type="ECO:0000259" key="3">
    <source>
        <dbReference type="PROSITE" id="PS50109"/>
    </source>
</evidence>
<feature type="transmembrane region" description="Helical" evidence="2">
    <location>
        <begin position="854"/>
        <end position="874"/>
    </location>
</feature>
<keyword evidence="2" id="KW-0812">Transmembrane</keyword>
<keyword evidence="1" id="KW-0175">Coiled coil</keyword>
<dbReference type="Pfam" id="PF07495">
    <property type="entry name" value="Y_Y_Y"/>
    <property type="match status" value="1"/>
</dbReference>
<evidence type="ECO:0000313" key="4">
    <source>
        <dbReference type="EMBL" id="RRB17321.1"/>
    </source>
</evidence>